<accession>A0A9W9Q7N4</accession>
<evidence type="ECO:0000256" key="1">
    <source>
        <dbReference type="SAM" id="MobiDB-lite"/>
    </source>
</evidence>
<feature type="region of interest" description="Disordered" evidence="1">
    <location>
        <begin position="1"/>
        <end position="67"/>
    </location>
</feature>
<dbReference type="AlphaFoldDB" id="A0A9W9Q7N4"/>
<dbReference type="Proteomes" id="UP001147695">
    <property type="component" value="Unassembled WGS sequence"/>
</dbReference>
<evidence type="ECO:0000313" key="2">
    <source>
        <dbReference type="EMBL" id="KAJ5328679.1"/>
    </source>
</evidence>
<evidence type="ECO:0000313" key="3">
    <source>
        <dbReference type="Proteomes" id="UP001147695"/>
    </source>
</evidence>
<reference evidence="2" key="1">
    <citation type="submission" date="2022-12" db="EMBL/GenBank/DDBJ databases">
        <authorList>
            <person name="Petersen C."/>
        </authorList>
    </citation>
    <scope>NUCLEOTIDE SEQUENCE</scope>
    <source>
        <strain evidence="2">IBT 35673</strain>
    </source>
</reference>
<dbReference type="EMBL" id="JAPZBQ010000005">
    <property type="protein sequence ID" value="KAJ5328679.1"/>
    <property type="molecule type" value="Genomic_DNA"/>
</dbReference>
<name>A0A9W9Q7N4_PENBR</name>
<sequence length="67" mass="7420">MVQEWSQSCVCLRNPKTDPQTSNAKNERPESAGKPQAYASWGRGLSEQLGESWDMEGDTMIDLSSSL</sequence>
<proteinExistence type="predicted"/>
<reference evidence="2" key="2">
    <citation type="journal article" date="2023" name="IMA Fungus">
        <title>Comparative genomic study of the Penicillium genus elucidates a diverse pangenome and 15 lateral gene transfer events.</title>
        <authorList>
            <person name="Petersen C."/>
            <person name="Sorensen T."/>
            <person name="Nielsen M.R."/>
            <person name="Sondergaard T.E."/>
            <person name="Sorensen J.L."/>
            <person name="Fitzpatrick D.A."/>
            <person name="Frisvad J.C."/>
            <person name="Nielsen K.L."/>
        </authorList>
    </citation>
    <scope>NUCLEOTIDE SEQUENCE</scope>
    <source>
        <strain evidence="2">IBT 35673</strain>
    </source>
</reference>
<organism evidence="2 3">
    <name type="scientific">Penicillium brevicompactum</name>
    <dbReference type="NCBI Taxonomy" id="5074"/>
    <lineage>
        <taxon>Eukaryota</taxon>
        <taxon>Fungi</taxon>
        <taxon>Dikarya</taxon>
        <taxon>Ascomycota</taxon>
        <taxon>Pezizomycotina</taxon>
        <taxon>Eurotiomycetes</taxon>
        <taxon>Eurotiomycetidae</taxon>
        <taxon>Eurotiales</taxon>
        <taxon>Aspergillaceae</taxon>
        <taxon>Penicillium</taxon>
    </lineage>
</organism>
<comment type="caution">
    <text evidence="2">The sequence shown here is derived from an EMBL/GenBank/DDBJ whole genome shotgun (WGS) entry which is preliminary data.</text>
</comment>
<protein>
    <submittedName>
        <fullName evidence="2">Uncharacterized protein</fullName>
    </submittedName>
</protein>
<gene>
    <name evidence="2" type="ORF">N7452_009069</name>
</gene>